<dbReference type="Proteomes" id="UP000070529">
    <property type="component" value="Unassembled WGS sequence"/>
</dbReference>
<comment type="similarity">
    <text evidence="2">Belongs to the NAD(P)-dependent epimerase/dehydratase family.</text>
</comment>
<sequence length="317" mass="34806">MKILITGGNGFVGSRLALTAQHQGMDVLTQVRSGAVSNNQIEIKDISPDTDWGDCLQGVDVIVHCAARVHQMNDDQDDALESYRRVNTEGTLRLAQQAADVGVKRFVFLSTIKVNGEFTEKGKPFTPNVVTAPKDPYGLSKYEAEQRLTLLAKETGLEVVIIRPPLVYGEGVKANFLSMINIVRKGLPLPFGAIKNQRSLVYLDNLISLILACCKHPKAAGKVFLVSDNHDVSTSLLFRQVAASLGKPNRLIPVPQWLLELVATLLGRRDIAQRLCGNLQVDVSDTIRALGWQPPYTFKQGIENTVTAYKEALSESQ</sequence>
<dbReference type="OrthoDB" id="9801056at2"/>
<accession>A0A135I7F1</accession>
<evidence type="ECO:0000256" key="1">
    <source>
        <dbReference type="ARBA" id="ARBA00005125"/>
    </source>
</evidence>
<gene>
    <name evidence="4" type="ORF">ATN88_01160</name>
</gene>
<evidence type="ECO:0000313" key="4">
    <source>
        <dbReference type="EMBL" id="KXF81380.1"/>
    </source>
</evidence>
<name>A0A135I7F1_9GAMM</name>
<comment type="pathway">
    <text evidence="1">Bacterial outer membrane biogenesis; LPS O-antigen biosynthesis.</text>
</comment>
<reference evidence="4 5" key="1">
    <citation type="submission" date="2015-11" db="EMBL/GenBank/DDBJ databases">
        <title>Genomic Taxonomy of the Vibrionaceae.</title>
        <authorList>
            <person name="Gomez-Gil B."/>
            <person name="Enciso-Ibarra J."/>
        </authorList>
    </citation>
    <scope>NUCLEOTIDE SEQUENCE [LARGE SCALE GENOMIC DNA]</scope>
    <source>
        <strain evidence="4 5">CAIM 912</strain>
    </source>
</reference>
<keyword evidence="5" id="KW-1185">Reference proteome</keyword>
<dbReference type="CDD" id="cd05232">
    <property type="entry name" value="UDP_G4E_4_SDR_e"/>
    <property type="match status" value="1"/>
</dbReference>
<comment type="caution">
    <text evidence="4">The sequence shown here is derived from an EMBL/GenBank/DDBJ whole genome shotgun (WGS) entry which is preliminary data.</text>
</comment>
<evidence type="ECO:0000256" key="2">
    <source>
        <dbReference type="ARBA" id="ARBA00007637"/>
    </source>
</evidence>
<dbReference type="STRING" id="294935.ATN88_01160"/>
<dbReference type="InterPro" id="IPR036291">
    <property type="entry name" value="NAD(P)-bd_dom_sf"/>
</dbReference>
<protein>
    <submittedName>
        <fullName evidence="4">NAD-dependent dehydratase</fullName>
    </submittedName>
</protein>
<dbReference type="AlphaFoldDB" id="A0A135I7F1"/>
<dbReference type="RefSeq" id="WP_067416189.1">
    <property type="nucleotide sequence ID" value="NZ_LNTY01000034.1"/>
</dbReference>
<dbReference type="SUPFAM" id="SSF51735">
    <property type="entry name" value="NAD(P)-binding Rossmann-fold domains"/>
    <property type="match status" value="1"/>
</dbReference>
<evidence type="ECO:0000313" key="5">
    <source>
        <dbReference type="Proteomes" id="UP000070529"/>
    </source>
</evidence>
<dbReference type="Pfam" id="PF01370">
    <property type="entry name" value="Epimerase"/>
    <property type="match status" value="1"/>
</dbReference>
<dbReference type="PANTHER" id="PTHR43000">
    <property type="entry name" value="DTDP-D-GLUCOSE 4,6-DEHYDRATASE-RELATED"/>
    <property type="match status" value="1"/>
</dbReference>
<dbReference type="Gene3D" id="3.40.50.720">
    <property type="entry name" value="NAD(P)-binding Rossmann-like Domain"/>
    <property type="match status" value="1"/>
</dbReference>
<organism evidence="4 5">
    <name type="scientific">Enterovibrio coralii</name>
    <dbReference type="NCBI Taxonomy" id="294935"/>
    <lineage>
        <taxon>Bacteria</taxon>
        <taxon>Pseudomonadati</taxon>
        <taxon>Pseudomonadota</taxon>
        <taxon>Gammaproteobacteria</taxon>
        <taxon>Vibrionales</taxon>
        <taxon>Vibrionaceae</taxon>
        <taxon>Enterovibrio</taxon>
    </lineage>
</organism>
<evidence type="ECO:0000259" key="3">
    <source>
        <dbReference type="Pfam" id="PF01370"/>
    </source>
</evidence>
<dbReference type="EMBL" id="LNTY01000034">
    <property type="protein sequence ID" value="KXF81380.1"/>
    <property type="molecule type" value="Genomic_DNA"/>
</dbReference>
<feature type="domain" description="NAD-dependent epimerase/dehydratase" evidence="3">
    <location>
        <begin position="3"/>
        <end position="224"/>
    </location>
</feature>
<dbReference type="InterPro" id="IPR001509">
    <property type="entry name" value="Epimerase_deHydtase"/>
</dbReference>
<proteinExistence type="inferred from homology"/>